<evidence type="ECO:0000313" key="2">
    <source>
        <dbReference type="Proteomes" id="UP000239757"/>
    </source>
</evidence>
<dbReference type="Proteomes" id="UP000239757">
    <property type="component" value="Unassembled WGS sequence"/>
</dbReference>
<evidence type="ECO:0000313" key="1">
    <source>
        <dbReference type="EMBL" id="PPS16051.1"/>
    </source>
</evidence>
<dbReference type="OrthoDB" id="994755at2759"/>
<accession>A0A2P5YKG1</accession>
<reference evidence="1 2" key="1">
    <citation type="submission" date="2015-01" db="EMBL/GenBank/DDBJ databases">
        <title>Genome of allotetraploid Gossypium barbadense reveals genomic plasticity and fiber elongation in cotton evolution.</title>
        <authorList>
            <person name="Chen X."/>
            <person name="Liu X."/>
            <person name="Zhao B."/>
            <person name="Zheng H."/>
            <person name="Hu Y."/>
            <person name="Lu G."/>
            <person name="Yang C."/>
            <person name="Chen J."/>
            <person name="Shan C."/>
            <person name="Zhang L."/>
            <person name="Zhou Y."/>
            <person name="Wang L."/>
            <person name="Guo W."/>
            <person name="Bai Y."/>
            <person name="Ruan J."/>
            <person name="Shangguan X."/>
            <person name="Mao Y."/>
            <person name="Jiang J."/>
            <person name="Zhu Y."/>
            <person name="Lei J."/>
            <person name="Kang H."/>
            <person name="Chen S."/>
            <person name="He X."/>
            <person name="Wang R."/>
            <person name="Wang Y."/>
            <person name="Chen J."/>
            <person name="Wang L."/>
            <person name="Yu S."/>
            <person name="Wang B."/>
            <person name="Wei J."/>
            <person name="Song S."/>
            <person name="Lu X."/>
            <person name="Gao Z."/>
            <person name="Gu W."/>
            <person name="Deng X."/>
            <person name="Ma D."/>
            <person name="Wang S."/>
            <person name="Liang W."/>
            <person name="Fang L."/>
            <person name="Cai C."/>
            <person name="Zhu X."/>
            <person name="Zhou B."/>
            <person name="Zhang Y."/>
            <person name="Chen Z."/>
            <person name="Xu S."/>
            <person name="Zhu R."/>
            <person name="Wang S."/>
            <person name="Zhang T."/>
            <person name="Zhao G."/>
        </authorList>
    </citation>
    <scope>NUCLEOTIDE SEQUENCE [LARGE SCALE GENOMIC DNA]</scope>
    <source>
        <strain evidence="2">cv. Xinhai21</strain>
        <tissue evidence="1">Leaf</tissue>
    </source>
</reference>
<gene>
    <name evidence="1" type="ORF">GOBAR_AA04520</name>
</gene>
<name>A0A2P5YKG1_GOSBA</name>
<dbReference type="EMBL" id="KZ663071">
    <property type="protein sequence ID" value="PPS16051.1"/>
    <property type="molecule type" value="Genomic_DNA"/>
</dbReference>
<proteinExistence type="predicted"/>
<sequence>MDTYEDPTIRAVIPDELFVNPNTRHVKVPLVVYATIEMHKAGRVLWKFGFRQSILVAPQKLNDLHRIDLRWPDENWIHGKPYLYGKEVRRRPPLNSRVGEFSSSSPMSGWTIGHLNSMFYMSGPYYFPIMLTPMMMYRPSTCQELTDSPLIIPSVYGLNIVMLIHYL</sequence>
<protein>
    <submittedName>
        <fullName evidence="1">Uncharacterized protein</fullName>
    </submittedName>
</protein>
<dbReference type="AlphaFoldDB" id="A0A2P5YKG1"/>
<organism evidence="1 2">
    <name type="scientific">Gossypium barbadense</name>
    <name type="common">Sea Island cotton</name>
    <name type="synonym">Hibiscus barbadensis</name>
    <dbReference type="NCBI Taxonomy" id="3634"/>
    <lineage>
        <taxon>Eukaryota</taxon>
        <taxon>Viridiplantae</taxon>
        <taxon>Streptophyta</taxon>
        <taxon>Embryophyta</taxon>
        <taxon>Tracheophyta</taxon>
        <taxon>Spermatophyta</taxon>
        <taxon>Magnoliopsida</taxon>
        <taxon>eudicotyledons</taxon>
        <taxon>Gunneridae</taxon>
        <taxon>Pentapetalae</taxon>
        <taxon>rosids</taxon>
        <taxon>malvids</taxon>
        <taxon>Malvales</taxon>
        <taxon>Malvaceae</taxon>
        <taxon>Malvoideae</taxon>
        <taxon>Gossypium</taxon>
    </lineage>
</organism>